<dbReference type="NCBIfam" id="TIGR00855">
    <property type="entry name" value="L12"/>
    <property type="match status" value="1"/>
</dbReference>
<evidence type="ECO:0000256" key="4">
    <source>
        <dbReference type="SAM" id="Coils"/>
    </source>
</evidence>
<keyword evidence="4" id="KW-0175">Coiled coil</keyword>
<dbReference type="Gene3D" id="3.30.1390.10">
    <property type="match status" value="1"/>
</dbReference>
<dbReference type="InterPro" id="IPR000206">
    <property type="entry name" value="Ribosomal_bL12"/>
</dbReference>
<dbReference type="SUPFAM" id="SSF54736">
    <property type="entry name" value="ClpS-like"/>
    <property type="match status" value="1"/>
</dbReference>
<evidence type="ECO:0000313" key="7">
    <source>
        <dbReference type="EMBL" id="EJK60198.1"/>
    </source>
</evidence>
<dbReference type="GO" id="GO:0005840">
    <property type="term" value="C:ribosome"/>
    <property type="evidence" value="ECO:0007669"/>
    <property type="project" value="UniProtKB-KW"/>
</dbReference>
<dbReference type="Proteomes" id="UP000266841">
    <property type="component" value="Unassembled WGS sequence"/>
</dbReference>
<feature type="region of interest" description="Disordered" evidence="5">
    <location>
        <begin position="1"/>
        <end position="23"/>
    </location>
</feature>
<evidence type="ECO:0000256" key="5">
    <source>
        <dbReference type="SAM" id="MobiDB-lite"/>
    </source>
</evidence>
<dbReference type="Pfam" id="PF00542">
    <property type="entry name" value="Ribosomal_L12"/>
    <property type="match status" value="1"/>
</dbReference>
<keyword evidence="2" id="KW-0689">Ribosomal protein</keyword>
<evidence type="ECO:0000313" key="8">
    <source>
        <dbReference type="Proteomes" id="UP000266841"/>
    </source>
</evidence>
<evidence type="ECO:0000256" key="3">
    <source>
        <dbReference type="ARBA" id="ARBA00023274"/>
    </source>
</evidence>
<comment type="similarity">
    <text evidence="1">Belongs to the bacterial ribosomal protein bL12 family.</text>
</comment>
<evidence type="ECO:0000259" key="6">
    <source>
        <dbReference type="Pfam" id="PF00542"/>
    </source>
</evidence>
<dbReference type="PANTHER" id="PTHR45987">
    <property type="entry name" value="39S RIBOSOMAL PROTEIN L12"/>
    <property type="match status" value="1"/>
</dbReference>
<dbReference type="GO" id="GO:0003735">
    <property type="term" value="F:structural constituent of ribosome"/>
    <property type="evidence" value="ECO:0007669"/>
    <property type="project" value="InterPro"/>
</dbReference>
<comment type="caution">
    <text evidence="7">The sequence shown here is derived from an EMBL/GenBank/DDBJ whole genome shotgun (WGS) entry which is preliminary data.</text>
</comment>
<dbReference type="FunFam" id="3.30.1390.10:FF:000001">
    <property type="entry name" value="50S ribosomal protein L7/L12"/>
    <property type="match status" value="1"/>
</dbReference>
<sequence>MQSASSRIRPCPPPSSTLCHYHSTPSVRQDDVTQAKAASPKVEDLFQRIIFLDLVEVHLLAELINEKLGITVSDAERARMAKGGGGGAENKTEEDEEAAAPAEEKTAFDVKLTAFDAKSKIKVIKEIRAITGLGLKESKELVEGVPSTVKKDIKQEEADELKAKLEGLGATIEIIQCEELNLVRQFPTTHTHADEIKNMRVLDRLSAAVYLAFRPDRPAWQKHLLQLVARRLLEALQQPLPHGSQQRRLEVEVELARDGLDEEGPVADGKVRGGHEGVVAGRQFGLEVGVAVYPLGRWPGGGGQQLEDVVGHLVRARAVHPPPKVAEHVDLHLRDLLDRMHSARQSAHGLRVHQVGLANLRRDVESSYRAELELPPTPHDLPSSAGAGAEETVEEAHCLAGGVPAKFRRVDDVEDPFAHLASANFVDRTGFVWADRPQVVVAEVLPLGLEHRDDPNANVALADPLAAGSILEVEFLRLHRQSRHRFGWMNRRRCELQLGPITALLLSASEGIRWAVTDHNLMSDDRAPARADTRSGFGCWSGRRDGSEKKNTRPLWAEEHGRRFCVANPWEIMSSHFNDKTSEDISTYDMSMGLALGGIEDVLFHCRMRYPPGIFSFIGIWRILSTASLRKRRLVIQYYDLAINWKRFVLISLKNDRSIHDLSEHASYGEAWLWCGREEDAVPAAGGAKSTAAGLGRSCGRGTGGGKGEFALTFIIVADGRTGFRPSRRRLGAR</sequence>
<dbReference type="HAMAP" id="MF_00368">
    <property type="entry name" value="Ribosomal_bL12"/>
    <property type="match status" value="1"/>
</dbReference>
<dbReference type="InterPro" id="IPR014719">
    <property type="entry name" value="Ribosomal_bL12_C/ClpS-like"/>
</dbReference>
<dbReference type="EMBL" id="AGNL01021403">
    <property type="protein sequence ID" value="EJK60198.1"/>
    <property type="molecule type" value="Genomic_DNA"/>
</dbReference>
<name>K0S2E6_THAOC</name>
<dbReference type="GO" id="GO:1990904">
    <property type="term" value="C:ribonucleoprotein complex"/>
    <property type="evidence" value="ECO:0007669"/>
    <property type="project" value="UniProtKB-KW"/>
</dbReference>
<proteinExistence type="inferred from homology"/>
<reference evidence="7 8" key="1">
    <citation type="journal article" date="2012" name="Genome Biol.">
        <title>Genome and low-iron response of an oceanic diatom adapted to chronic iron limitation.</title>
        <authorList>
            <person name="Lommer M."/>
            <person name="Specht M."/>
            <person name="Roy A.S."/>
            <person name="Kraemer L."/>
            <person name="Andreson R."/>
            <person name="Gutowska M.A."/>
            <person name="Wolf J."/>
            <person name="Bergner S.V."/>
            <person name="Schilhabel M.B."/>
            <person name="Klostermeier U.C."/>
            <person name="Beiko R.G."/>
            <person name="Rosenstiel P."/>
            <person name="Hippler M."/>
            <person name="Laroche J."/>
        </authorList>
    </citation>
    <scope>NUCLEOTIDE SEQUENCE [LARGE SCALE GENOMIC DNA]</scope>
    <source>
        <strain evidence="7 8">CCMP1005</strain>
    </source>
</reference>
<dbReference type="AlphaFoldDB" id="K0S2E6"/>
<feature type="region of interest" description="Disordered" evidence="5">
    <location>
        <begin position="80"/>
        <end position="103"/>
    </location>
</feature>
<dbReference type="InterPro" id="IPR013823">
    <property type="entry name" value="Ribosomal_bL12_C"/>
</dbReference>
<gene>
    <name evidence="7" type="ORF">THAOC_19503</name>
</gene>
<dbReference type="GO" id="GO:0003729">
    <property type="term" value="F:mRNA binding"/>
    <property type="evidence" value="ECO:0007669"/>
    <property type="project" value="TreeGrafter"/>
</dbReference>
<dbReference type="PANTHER" id="PTHR45987:SF4">
    <property type="entry name" value="LARGE RIBOSOMAL SUBUNIT PROTEIN BL12M"/>
    <property type="match status" value="1"/>
</dbReference>
<dbReference type="CDD" id="cd00387">
    <property type="entry name" value="Ribosomal_L7_L12"/>
    <property type="match status" value="1"/>
</dbReference>
<feature type="domain" description="Large ribosomal subunit protein bL12 C-terminal" evidence="6">
    <location>
        <begin position="108"/>
        <end position="174"/>
    </location>
</feature>
<evidence type="ECO:0000256" key="1">
    <source>
        <dbReference type="ARBA" id="ARBA00007197"/>
    </source>
</evidence>
<keyword evidence="8" id="KW-1185">Reference proteome</keyword>
<dbReference type="eggNOG" id="KOG1715">
    <property type="taxonomic scope" value="Eukaryota"/>
</dbReference>
<dbReference type="GO" id="GO:0006412">
    <property type="term" value="P:translation"/>
    <property type="evidence" value="ECO:0007669"/>
    <property type="project" value="InterPro"/>
</dbReference>
<keyword evidence="3" id="KW-0687">Ribonucleoprotein</keyword>
<evidence type="ECO:0000256" key="2">
    <source>
        <dbReference type="ARBA" id="ARBA00022980"/>
    </source>
</evidence>
<feature type="coiled-coil region" evidence="4">
    <location>
        <begin position="151"/>
        <end position="178"/>
    </location>
</feature>
<organism evidence="7 8">
    <name type="scientific">Thalassiosira oceanica</name>
    <name type="common">Marine diatom</name>
    <dbReference type="NCBI Taxonomy" id="159749"/>
    <lineage>
        <taxon>Eukaryota</taxon>
        <taxon>Sar</taxon>
        <taxon>Stramenopiles</taxon>
        <taxon>Ochrophyta</taxon>
        <taxon>Bacillariophyta</taxon>
        <taxon>Coscinodiscophyceae</taxon>
        <taxon>Thalassiosirophycidae</taxon>
        <taxon>Thalassiosirales</taxon>
        <taxon>Thalassiosiraceae</taxon>
        <taxon>Thalassiosira</taxon>
    </lineage>
</organism>
<accession>K0S2E6</accession>
<dbReference type="OrthoDB" id="250175at2759"/>
<protein>
    <recommendedName>
        <fullName evidence="6">Large ribosomal subunit protein bL12 C-terminal domain-containing protein</fullName>
    </recommendedName>
</protein>